<dbReference type="PANTHER" id="PTHR31549">
    <property type="entry name" value="PROTEIN, PUTATIVE (DUF247)-RELATED-RELATED"/>
    <property type="match status" value="1"/>
</dbReference>
<evidence type="ECO:0000313" key="3">
    <source>
        <dbReference type="Proteomes" id="UP001161247"/>
    </source>
</evidence>
<keyword evidence="1" id="KW-0472">Membrane</keyword>
<keyword evidence="1" id="KW-1133">Transmembrane helix</keyword>
<evidence type="ECO:0000256" key="1">
    <source>
        <dbReference type="SAM" id="Phobius"/>
    </source>
</evidence>
<dbReference type="PANTHER" id="PTHR31549:SF180">
    <property type="match status" value="1"/>
</dbReference>
<dbReference type="EMBL" id="OX459123">
    <property type="protein sequence ID" value="CAI9108501.1"/>
    <property type="molecule type" value="Genomic_DNA"/>
</dbReference>
<dbReference type="Pfam" id="PF03140">
    <property type="entry name" value="DUF247"/>
    <property type="match status" value="2"/>
</dbReference>
<dbReference type="AlphaFoldDB" id="A0AAV1DL08"/>
<gene>
    <name evidence="2" type="ORF">OLC1_LOCUS16583</name>
</gene>
<feature type="transmembrane region" description="Helical" evidence="1">
    <location>
        <begin position="420"/>
        <end position="440"/>
    </location>
</feature>
<evidence type="ECO:0000313" key="2">
    <source>
        <dbReference type="EMBL" id="CAI9108501.1"/>
    </source>
</evidence>
<reference evidence="2" key="1">
    <citation type="submission" date="2023-03" db="EMBL/GenBank/DDBJ databases">
        <authorList>
            <person name="Julca I."/>
        </authorList>
    </citation>
    <scope>NUCLEOTIDE SEQUENCE</scope>
</reference>
<dbReference type="Proteomes" id="UP001161247">
    <property type="component" value="Chromosome 6"/>
</dbReference>
<keyword evidence="3" id="KW-1185">Reference proteome</keyword>
<sequence length="452" mass="50555">MASSIFSSNTSEQRWVDQLNQHFTIYVENPPSIFQVPKIVSDTNPEAYSPQKVGIGAFHHLRPDLEEMQSEKLEAVKGFLSPEQYQNFKSLIVDKENNIQPDDRDLTEDILMMENQLPCIVLKEINKSLNTPPNEGKKDEIEDGFENMDEKLFAEMVSFCESHSPLDLVNSGQMSVFGGTKYLHILDVMYNLMIYTMSSVEPVVFFSAEAGFPGGIKQVAQVAGDLTGLKPLLLLANLPLEEFFGLLKKKDNANGIENSSIQEINIPSASQLHRALKIQFKKRAAGFSANAVKYEEQNRTLYLPVIRLNTDSEAILRNLVAYELASGSNNVISSYLDFMCGIIDTAEDVEFLKANGIIESPLPSEEIAKIFNGMNKSSGMEADFEGIVEKLNEDYENTFRVKCWSFINDHLVPSEATAKLILGILLILLLTLQAFCQVYGCSARWFGKISSI</sequence>
<name>A0AAV1DL08_OLDCO</name>
<protein>
    <submittedName>
        <fullName evidence="2">OLC1v1008101C1</fullName>
    </submittedName>
</protein>
<keyword evidence="1" id="KW-0812">Transmembrane</keyword>
<proteinExistence type="predicted"/>
<dbReference type="InterPro" id="IPR004158">
    <property type="entry name" value="DUF247_pln"/>
</dbReference>
<accession>A0AAV1DL08</accession>
<organism evidence="2 3">
    <name type="scientific">Oldenlandia corymbosa var. corymbosa</name>
    <dbReference type="NCBI Taxonomy" id="529605"/>
    <lineage>
        <taxon>Eukaryota</taxon>
        <taxon>Viridiplantae</taxon>
        <taxon>Streptophyta</taxon>
        <taxon>Embryophyta</taxon>
        <taxon>Tracheophyta</taxon>
        <taxon>Spermatophyta</taxon>
        <taxon>Magnoliopsida</taxon>
        <taxon>eudicotyledons</taxon>
        <taxon>Gunneridae</taxon>
        <taxon>Pentapetalae</taxon>
        <taxon>asterids</taxon>
        <taxon>lamiids</taxon>
        <taxon>Gentianales</taxon>
        <taxon>Rubiaceae</taxon>
        <taxon>Rubioideae</taxon>
        <taxon>Spermacoceae</taxon>
        <taxon>Hedyotis-Oldenlandia complex</taxon>
        <taxon>Oldenlandia</taxon>
    </lineage>
</organism>